<dbReference type="PANTHER" id="PTHR39082">
    <property type="entry name" value="PHOSPHOLIPASE C-BETA-2-RELATED"/>
    <property type="match status" value="1"/>
</dbReference>
<evidence type="ECO:0000313" key="4">
    <source>
        <dbReference type="EMBL" id="RBP44222.1"/>
    </source>
</evidence>
<feature type="coiled-coil region" evidence="1">
    <location>
        <begin position="46"/>
        <end position="170"/>
    </location>
</feature>
<dbReference type="Proteomes" id="UP000253426">
    <property type="component" value="Unassembled WGS sequence"/>
</dbReference>
<organism evidence="4 5">
    <name type="scientific">Roseimicrobium gellanilyticum</name>
    <dbReference type="NCBI Taxonomy" id="748857"/>
    <lineage>
        <taxon>Bacteria</taxon>
        <taxon>Pseudomonadati</taxon>
        <taxon>Verrucomicrobiota</taxon>
        <taxon>Verrucomicrobiia</taxon>
        <taxon>Verrucomicrobiales</taxon>
        <taxon>Verrucomicrobiaceae</taxon>
        <taxon>Roseimicrobium</taxon>
    </lineage>
</organism>
<reference evidence="4 5" key="1">
    <citation type="submission" date="2018-06" db="EMBL/GenBank/DDBJ databases">
        <title>Genomic Encyclopedia of Type Strains, Phase IV (KMG-IV): sequencing the most valuable type-strain genomes for metagenomic binning, comparative biology and taxonomic classification.</title>
        <authorList>
            <person name="Goeker M."/>
        </authorList>
    </citation>
    <scope>NUCLEOTIDE SEQUENCE [LARGE SCALE GENOMIC DNA]</scope>
    <source>
        <strain evidence="4 5">DSM 25532</strain>
    </source>
</reference>
<dbReference type="PANTHER" id="PTHR39082:SF1">
    <property type="entry name" value="SCAVENGER RECEPTOR CLASS A MEMBER 3"/>
    <property type="match status" value="1"/>
</dbReference>
<dbReference type="Pfam" id="PF24481">
    <property type="entry name" value="CT398_CC"/>
    <property type="match status" value="1"/>
</dbReference>
<accession>A0A366HM46</accession>
<keyword evidence="5" id="KW-1185">Reference proteome</keyword>
<feature type="domain" description="C4-type zinc ribbon" evidence="2">
    <location>
        <begin position="198"/>
        <end position="230"/>
    </location>
</feature>
<evidence type="ECO:0000256" key="1">
    <source>
        <dbReference type="SAM" id="Coils"/>
    </source>
</evidence>
<dbReference type="InterPro" id="IPR056003">
    <property type="entry name" value="CT398_CC_hairpin"/>
</dbReference>
<dbReference type="InterPro" id="IPR052376">
    <property type="entry name" value="Oxidative_Scav/Glycosyltrans"/>
</dbReference>
<dbReference type="Gene3D" id="1.10.287.1490">
    <property type="match status" value="1"/>
</dbReference>
<gene>
    <name evidence="4" type="ORF">DES53_10441</name>
</gene>
<dbReference type="InterPro" id="IPR003743">
    <property type="entry name" value="Zf-RING_7"/>
</dbReference>
<protein>
    <submittedName>
        <fullName evidence="4">Uncharacterized protein</fullName>
    </submittedName>
</protein>
<evidence type="ECO:0000259" key="3">
    <source>
        <dbReference type="Pfam" id="PF24481"/>
    </source>
</evidence>
<name>A0A366HM46_9BACT</name>
<evidence type="ECO:0000259" key="2">
    <source>
        <dbReference type="Pfam" id="PF02591"/>
    </source>
</evidence>
<dbReference type="RefSeq" id="WP_113958647.1">
    <property type="nucleotide sequence ID" value="NZ_QNRR01000004.1"/>
</dbReference>
<sequence length="233" mass="26365">MLPVIQNLLDLQDRDQRIISLSKDLKNIPTLQERAKGRLADDEAAVATAQGRVREVELKIKNLELDANTRRNTIGRLKEQQFATRKNEEFRAMGHEIERYEKEISNLEDQELELMDQLEKVKPGLTAAQQALGVTKKSVDAEIAELTERAKAIQERLAELNKERTDLSGNVEPDALSMYNRLLKSKGNSVVVPLEKDTCQGCHMKVVLATIQGVREQKEITNCEQCGRVLYQG</sequence>
<evidence type="ECO:0000313" key="5">
    <source>
        <dbReference type="Proteomes" id="UP000253426"/>
    </source>
</evidence>
<comment type="caution">
    <text evidence="4">The sequence shown here is derived from an EMBL/GenBank/DDBJ whole genome shotgun (WGS) entry which is preliminary data.</text>
</comment>
<proteinExistence type="predicted"/>
<dbReference type="EMBL" id="QNRR01000004">
    <property type="protein sequence ID" value="RBP44222.1"/>
    <property type="molecule type" value="Genomic_DNA"/>
</dbReference>
<dbReference type="AlphaFoldDB" id="A0A366HM46"/>
<feature type="domain" description="CT398-like coiled coil hairpin" evidence="3">
    <location>
        <begin position="11"/>
        <end position="187"/>
    </location>
</feature>
<dbReference type="Pfam" id="PF02591">
    <property type="entry name" value="Zn_ribbon_9"/>
    <property type="match status" value="1"/>
</dbReference>
<keyword evidence="1" id="KW-0175">Coiled coil</keyword>
<dbReference type="OrthoDB" id="9799341at2"/>